<evidence type="ECO:0000256" key="1">
    <source>
        <dbReference type="SAM" id="MobiDB-lite"/>
    </source>
</evidence>
<feature type="compositionally biased region" description="Basic and acidic residues" evidence="1">
    <location>
        <begin position="150"/>
        <end position="166"/>
    </location>
</feature>
<name>A0A9P4HUA4_9PEZI</name>
<accession>A0A9P4HUA4</accession>
<feature type="domain" description="Spindle pole body-associated protein cut12" evidence="2">
    <location>
        <begin position="140"/>
        <end position="262"/>
    </location>
</feature>
<protein>
    <recommendedName>
        <fullName evidence="2">Spindle pole body-associated protein cut12 domain-containing protein</fullName>
    </recommendedName>
</protein>
<evidence type="ECO:0000313" key="3">
    <source>
        <dbReference type="EMBL" id="KAF2086977.1"/>
    </source>
</evidence>
<feature type="compositionally biased region" description="Basic and acidic residues" evidence="1">
    <location>
        <begin position="483"/>
        <end position="498"/>
    </location>
</feature>
<dbReference type="OrthoDB" id="5383703at2759"/>
<feature type="region of interest" description="Disordered" evidence="1">
    <location>
        <begin position="99"/>
        <end position="184"/>
    </location>
</feature>
<dbReference type="Pfam" id="PF11500">
    <property type="entry name" value="Cut12"/>
    <property type="match status" value="1"/>
</dbReference>
<comment type="caution">
    <text evidence="3">The sequence shown here is derived from an EMBL/GenBank/DDBJ whole genome shotgun (WGS) entry which is preliminary data.</text>
</comment>
<feature type="region of interest" description="Disordered" evidence="1">
    <location>
        <begin position="66"/>
        <end position="86"/>
    </location>
</feature>
<organism evidence="3 4">
    <name type="scientific">Saccharata proteae CBS 121410</name>
    <dbReference type="NCBI Taxonomy" id="1314787"/>
    <lineage>
        <taxon>Eukaryota</taxon>
        <taxon>Fungi</taxon>
        <taxon>Dikarya</taxon>
        <taxon>Ascomycota</taxon>
        <taxon>Pezizomycotina</taxon>
        <taxon>Dothideomycetes</taxon>
        <taxon>Dothideomycetes incertae sedis</taxon>
        <taxon>Botryosphaeriales</taxon>
        <taxon>Saccharataceae</taxon>
        <taxon>Saccharata</taxon>
    </lineage>
</organism>
<feature type="region of interest" description="Disordered" evidence="1">
    <location>
        <begin position="240"/>
        <end position="261"/>
    </location>
</feature>
<feature type="compositionally biased region" description="Low complexity" evidence="1">
    <location>
        <begin position="136"/>
        <end position="149"/>
    </location>
</feature>
<evidence type="ECO:0000313" key="4">
    <source>
        <dbReference type="Proteomes" id="UP000799776"/>
    </source>
</evidence>
<evidence type="ECO:0000259" key="2">
    <source>
        <dbReference type="Pfam" id="PF11500"/>
    </source>
</evidence>
<proteinExistence type="predicted"/>
<sequence length="517" mass="56672">MFSWITGRGGGTEEQQQGNMDATYIEAPETPGPVFAVRAFQHAIFGTPKPHEEAENLGFKSVTKKINADESGPRPGGILSTPGTARGRKTVTFGAHVVDNEGKKQKRSGLPNNIPGKFPSPWTPKVEGMPSVPEVSSAAKARSKLLAASHEAKESGIKPESTKTESIRSVAAKQKPKAKDDGDITIDMMEPRSESGRYWKEQYMSYSEKSENEVKKLIAKQQLAKSYARQKDSEAMELTAKLETERKRHRQRERELEAKNKDLQERLRQALAENSKTSLEIATLKRRVEGADPGSLMDAAFPQDTSLAHEETAFDQLVLDPQQASHVALEASPVPSRRHDRSEIGRPSAPTPRKAGYPDTSGITFLTATESERPEPRSSARKPRQPRRPTAGARSTRLTKAANESAVEDLWMGDGPSVTEQKETDSIILPQPTPPGSPIAAAPKPAPTDTVRSKMDRSLQPLSNPRGFAETTRQTSKPAPGADDAKPDQKQTAKERVAARLAAKRMQKENARPDRFS</sequence>
<feature type="compositionally biased region" description="Basic and acidic residues" evidence="1">
    <location>
        <begin position="506"/>
        <end position="517"/>
    </location>
</feature>
<dbReference type="AlphaFoldDB" id="A0A9P4HUA4"/>
<feature type="region of interest" description="Disordered" evidence="1">
    <location>
        <begin position="289"/>
        <end position="517"/>
    </location>
</feature>
<dbReference type="InterPro" id="IPR021589">
    <property type="entry name" value="Cut12"/>
</dbReference>
<dbReference type="Proteomes" id="UP000799776">
    <property type="component" value="Unassembled WGS sequence"/>
</dbReference>
<gene>
    <name evidence="3" type="ORF">K490DRAFT_57440</name>
</gene>
<dbReference type="EMBL" id="ML978722">
    <property type="protein sequence ID" value="KAF2086977.1"/>
    <property type="molecule type" value="Genomic_DNA"/>
</dbReference>
<keyword evidence="4" id="KW-1185">Reference proteome</keyword>
<reference evidence="3" key="1">
    <citation type="journal article" date="2020" name="Stud. Mycol.">
        <title>101 Dothideomycetes genomes: a test case for predicting lifestyles and emergence of pathogens.</title>
        <authorList>
            <person name="Haridas S."/>
            <person name="Albert R."/>
            <person name="Binder M."/>
            <person name="Bloem J."/>
            <person name="Labutti K."/>
            <person name="Salamov A."/>
            <person name="Andreopoulos B."/>
            <person name="Baker S."/>
            <person name="Barry K."/>
            <person name="Bills G."/>
            <person name="Bluhm B."/>
            <person name="Cannon C."/>
            <person name="Castanera R."/>
            <person name="Culley D."/>
            <person name="Daum C."/>
            <person name="Ezra D."/>
            <person name="Gonzalez J."/>
            <person name="Henrissat B."/>
            <person name="Kuo A."/>
            <person name="Liang C."/>
            <person name="Lipzen A."/>
            <person name="Lutzoni F."/>
            <person name="Magnuson J."/>
            <person name="Mondo S."/>
            <person name="Nolan M."/>
            <person name="Ohm R."/>
            <person name="Pangilinan J."/>
            <person name="Park H.-J."/>
            <person name="Ramirez L."/>
            <person name="Alfaro M."/>
            <person name="Sun H."/>
            <person name="Tritt A."/>
            <person name="Yoshinaga Y."/>
            <person name="Zwiers L.-H."/>
            <person name="Turgeon B."/>
            <person name="Goodwin S."/>
            <person name="Spatafora J."/>
            <person name="Crous P."/>
            <person name="Grigoriev I."/>
        </authorList>
    </citation>
    <scope>NUCLEOTIDE SEQUENCE</scope>
    <source>
        <strain evidence="3">CBS 121410</strain>
    </source>
</reference>